<feature type="region of interest" description="Disordered" evidence="1">
    <location>
        <begin position="107"/>
        <end position="135"/>
    </location>
</feature>
<protein>
    <submittedName>
        <fullName evidence="2">Uncharacterized protein</fullName>
    </submittedName>
</protein>
<gene>
    <name evidence="2" type="ORF">BGZ65_010985</name>
</gene>
<accession>A0A9P6SNQ6</accession>
<comment type="caution">
    <text evidence="2">The sequence shown here is derived from an EMBL/GenBank/DDBJ whole genome shotgun (WGS) entry which is preliminary data.</text>
</comment>
<name>A0A9P6SNQ6_9FUNG</name>
<evidence type="ECO:0000313" key="2">
    <source>
        <dbReference type="EMBL" id="KAF9985390.1"/>
    </source>
</evidence>
<keyword evidence="3" id="KW-1185">Reference proteome</keyword>
<reference evidence="2" key="1">
    <citation type="journal article" date="2020" name="Fungal Divers.">
        <title>Resolving the Mortierellaceae phylogeny through synthesis of multi-gene phylogenetics and phylogenomics.</title>
        <authorList>
            <person name="Vandepol N."/>
            <person name="Liber J."/>
            <person name="Desiro A."/>
            <person name="Na H."/>
            <person name="Kennedy M."/>
            <person name="Barry K."/>
            <person name="Grigoriev I.V."/>
            <person name="Miller A.N."/>
            <person name="O'Donnell K."/>
            <person name="Stajich J.E."/>
            <person name="Bonito G."/>
        </authorList>
    </citation>
    <scope>NUCLEOTIDE SEQUENCE</scope>
    <source>
        <strain evidence="2">MES-2147</strain>
    </source>
</reference>
<dbReference type="AlphaFoldDB" id="A0A9P6SNQ6"/>
<dbReference type="Proteomes" id="UP000749646">
    <property type="component" value="Unassembled WGS sequence"/>
</dbReference>
<feature type="compositionally biased region" description="Acidic residues" evidence="1">
    <location>
        <begin position="216"/>
        <end position="230"/>
    </location>
</feature>
<proteinExistence type="predicted"/>
<evidence type="ECO:0000256" key="1">
    <source>
        <dbReference type="SAM" id="MobiDB-lite"/>
    </source>
</evidence>
<organism evidence="2 3">
    <name type="scientific">Modicella reniformis</name>
    <dbReference type="NCBI Taxonomy" id="1440133"/>
    <lineage>
        <taxon>Eukaryota</taxon>
        <taxon>Fungi</taxon>
        <taxon>Fungi incertae sedis</taxon>
        <taxon>Mucoromycota</taxon>
        <taxon>Mortierellomycotina</taxon>
        <taxon>Mortierellomycetes</taxon>
        <taxon>Mortierellales</taxon>
        <taxon>Mortierellaceae</taxon>
        <taxon>Modicella</taxon>
    </lineage>
</organism>
<sequence length="340" mass="35383">MVRPLKLNAVYKRPRKACGRPTNDAVSAQASEAYRKRRGPHRPGEISYYLANSGTSVAAASGSGVGACVSETSDDQEVEGEIPSSPQAVESALSVLLARIILSDTDSEDTPCGQAVDAETSSLPGSEEPVRDDSDSFGREIEALLIEAGAVPAPLLVTAYSSLTSPSGSGSSGEASGSASDALQVVVYQPGAVGGAEAGDGEGDGDGDAPGIGGDDATDSDDGDDDDDNDSLSSGEGTGEDAVLEPLPELSERQRIVARSEGVLNQMVLGYQRLVLGQLQRENAAFEAHELVVVPGVFRAEQQKIKSGINRMSNLDDEEEGLAVPRGERKKRRTAFYEAV</sequence>
<feature type="region of interest" description="Disordered" evidence="1">
    <location>
        <begin position="16"/>
        <end position="43"/>
    </location>
</feature>
<evidence type="ECO:0000313" key="3">
    <source>
        <dbReference type="Proteomes" id="UP000749646"/>
    </source>
</evidence>
<feature type="region of interest" description="Disordered" evidence="1">
    <location>
        <begin position="193"/>
        <end position="249"/>
    </location>
</feature>
<dbReference type="EMBL" id="JAAAHW010003303">
    <property type="protein sequence ID" value="KAF9985390.1"/>
    <property type="molecule type" value="Genomic_DNA"/>
</dbReference>